<evidence type="ECO:0000256" key="1">
    <source>
        <dbReference type="SAM" id="Phobius"/>
    </source>
</evidence>
<sequence length="369" mass="42215">MHTCSEVQLRRAARDSYVRIPTFVAQKMSNNRALASDFSGWYLPWGDLGLYLYFYLYYRIGMFNSLRIYAQNLFHPAYACRILRTQDLFCVSAPYSGKGSTSQVLVWYNIFTEETQGHILVAGFELVIRLMPKRSANIVLVQTLAERWWDTTHTFHIAGLEMTITSHDFHRMIGLRFDGVSISLEDESGVRLRIDLLGRRVIYLAERVCCQLAGEDVDWVLMDPLVFMLAPHSMTNVEHDLWRSGIPFTNRVTDELDHDEFSGTCLMPSLTVPEGLTAGALIDPPHLPWSVYAYGPNGFAWERPVESNINVTGYLFPKGTWAVSSLSFLFLHPNTCSNNLSFKIQPTIQEHEEPLWLVGNLKLELIEYS</sequence>
<gene>
    <name evidence="2" type="ORF">SO802_021454</name>
</gene>
<proteinExistence type="predicted"/>
<keyword evidence="1" id="KW-1133">Transmembrane helix</keyword>
<evidence type="ECO:0000313" key="3">
    <source>
        <dbReference type="Proteomes" id="UP001459277"/>
    </source>
</evidence>
<dbReference type="Proteomes" id="UP001459277">
    <property type="component" value="Unassembled WGS sequence"/>
</dbReference>
<protein>
    <submittedName>
        <fullName evidence="2">Uncharacterized protein</fullName>
    </submittedName>
</protein>
<organism evidence="2 3">
    <name type="scientific">Lithocarpus litseifolius</name>
    <dbReference type="NCBI Taxonomy" id="425828"/>
    <lineage>
        <taxon>Eukaryota</taxon>
        <taxon>Viridiplantae</taxon>
        <taxon>Streptophyta</taxon>
        <taxon>Embryophyta</taxon>
        <taxon>Tracheophyta</taxon>
        <taxon>Spermatophyta</taxon>
        <taxon>Magnoliopsida</taxon>
        <taxon>eudicotyledons</taxon>
        <taxon>Gunneridae</taxon>
        <taxon>Pentapetalae</taxon>
        <taxon>rosids</taxon>
        <taxon>fabids</taxon>
        <taxon>Fagales</taxon>
        <taxon>Fagaceae</taxon>
        <taxon>Lithocarpus</taxon>
    </lineage>
</organism>
<comment type="caution">
    <text evidence="2">The sequence shown here is derived from an EMBL/GenBank/DDBJ whole genome shotgun (WGS) entry which is preliminary data.</text>
</comment>
<dbReference type="EMBL" id="JAZDWU010000007">
    <property type="protein sequence ID" value="KAK9996768.1"/>
    <property type="molecule type" value="Genomic_DNA"/>
</dbReference>
<keyword evidence="3" id="KW-1185">Reference proteome</keyword>
<feature type="transmembrane region" description="Helical" evidence="1">
    <location>
        <begin position="41"/>
        <end position="58"/>
    </location>
</feature>
<keyword evidence="1" id="KW-0472">Membrane</keyword>
<name>A0AAW2CH18_9ROSI</name>
<evidence type="ECO:0000313" key="2">
    <source>
        <dbReference type="EMBL" id="KAK9996768.1"/>
    </source>
</evidence>
<keyword evidence="1" id="KW-0812">Transmembrane</keyword>
<reference evidence="2 3" key="1">
    <citation type="submission" date="2024-01" db="EMBL/GenBank/DDBJ databases">
        <title>A telomere-to-telomere, gap-free genome of sweet tea (Lithocarpus litseifolius).</title>
        <authorList>
            <person name="Zhou J."/>
        </authorList>
    </citation>
    <scope>NUCLEOTIDE SEQUENCE [LARGE SCALE GENOMIC DNA]</scope>
    <source>
        <strain evidence="2">Zhou-2022a</strain>
        <tissue evidence="2">Leaf</tissue>
    </source>
</reference>
<dbReference type="AlphaFoldDB" id="A0AAW2CH18"/>
<accession>A0AAW2CH18</accession>